<protein>
    <submittedName>
        <fullName evidence="1">Uncharacterized protein</fullName>
    </submittedName>
</protein>
<organism evidence="1 2">
    <name type="scientific">Bifidobacterium criceti</name>
    <dbReference type="NCBI Taxonomy" id="1960969"/>
    <lineage>
        <taxon>Bacteria</taxon>
        <taxon>Bacillati</taxon>
        <taxon>Actinomycetota</taxon>
        <taxon>Actinomycetes</taxon>
        <taxon>Bifidobacteriales</taxon>
        <taxon>Bifidobacteriaceae</taxon>
        <taxon>Bifidobacterium</taxon>
    </lineage>
</organism>
<dbReference type="InterPro" id="IPR057369">
    <property type="entry name" value="VG15"/>
</dbReference>
<sequence>MRLNRIPLAPSSKAEFEKQLNELHRLYEADLENLVDAATYEMEACRPEERQDLVLQYTRDASQLTNDYYMSTRMMWEQYAGVQFPEFTPELYDPYETLYHQVGGFSGTDWNGTNYTQLTEGQSRAGLSVESLWPDYHSVDDWQQLIAEMIERSARDTTWSNQEKDPTHPRWARVTMGAKPCAFCIMLASRGFEYRTKNSAELGGSFHDGKCHCKVVCSWGADQRIAYEQQHYRAMYEAAKKDAGSVDEAKILMSMRRKYYRQLSDGVRPPKKRTSWVKEKSFTNMREEQSLSPRQWNRRQKALGIPPGIDMLEMHEIVTMERFKELGQHFVWVPQERESFTPTNDFRWKERDLLVELKGTTKKHPTYTTLSSLIQKAVNKAAKHGVVKDTFLLDLRGAKVAPEVFEKLAGYNLRVPIPIRHLFIMDDSPEGLWEMTLE</sequence>
<keyword evidence="2" id="KW-1185">Reference proteome</keyword>
<dbReference type="EMBL" id="MVOH01000015">
    <property type="protein sequence ID" value="PAU67210.1"/>
    <property type="molecule type" value="Genomic_DNA"/>
</dbReference>
<accession>A0A2A2EDZ0</accession>
<reference evidence="1 2" key="1">
    <citation type="journal article" date="2017" name="ISME J.">
        <title>Unveiling bifidobacterial biogeography across the mammalian branch of the tree of life.</title>
        <authorList>
            <person name="Milani C."/>
            <person name="Mangifesta M."/>
            <person name="Mancabelli L."/>
            <person name="Lugli G.A."/>
            <person name="James K."/>
            <person name="Duranti S."/>
            <person name="Turroni F."/>
            <person name="Ferrario C."/>
            <person name="Ossiprandi M.C."/>
            <person name="van Sinderen D."/>
            <person name="Ventura M."/>
        </authorList>
    </citation>
    <scope>NUCLEOTIDE SEQUENCE [LARGE SCALE GENOMIC DNA]</scope>
    <source>
        <strain evidence="2">Ham19E</strain>
    </source>
</reference>
<evidence type="ECO:0000313" key="2">
    <source>
        <dbReference type="Proteomes" id="UP000218399"/>
    </source>
</evidence>
<dbReference type="RefSeq" id="WP_095615282.1">
    <property type="nucleotide sequence ID" value="NZ_MVOH01000015.1"/>
</dbReference>
<proteinExistence type="predicted"/>
<dbReference type="OrthoDB" id="3194844at2"/>
<dbReference type="Pfam" id="PF25310">
    <property type="entry name" value="VG15"/>
    <property type="match status" value="1"/>
</dbReference>
<evidence type="ECO:0000313" key="1">
    <source>
        <dbReference type="EMBL" id="PAU67210.1"/>
    </source>
</evidence>
<name>A0A2A2EDZ0_9BIFI</name>
<dbReference type="Proteomes" id="UP000218399">
    <property type="component" value="Unassembled WGS sequence"/>
</dbReference>
<dbReference type="AlphaFoldDB" id="A0A2A2EDZ0"/>
<gene>
    <name evidence="1" type="ORF">B1526_1294</name>
</gene>
<comment type="caution">
    <text evidence="1">The sequence shown here is derived from an EMBL/GenBank/DDBJ whole genome shotgun (WGS) entry which is preliminary data.</text>
</comment>